<dbReference type="SUPFAM" id="SSF54001">
    <property type="entry name" value="Cysteine proteinases"/>
    <property type="match status" value="1"/>
</dbReference>
<name>A0A3E3I755_9FIRM</name>
<feature type="chain" id="PRO_5017655616" evidence="1">
    <location>
        <begin position="23"/>
        <end position="288"/>
    </location>
</feature>
<keyword evidence="1" id="KW-0732">Signal</keyword>
<evidence type="ECO:0000259" key="2">
    <source>
        <dbReference type="Pfam" id="PF01841"/>
    </source>
</evidence>
<dbReference type="RefSeq" id="WP_102287025.1">
    <property type="nucleotide sequence ID" value="NZ_JBKUNB010000014.1"/>
</dbReference>
<dbReference type="Proteomes" id="UP000260812">
    <property type="component" value="Unassembled WGS sequence"/>
</dbReference>
<protein>
    <submittedName>
        <fullName evidence="3">Transglutaminase domain-containing protein</fullName>
    </submittedName>
</protein>
<accession>A0A3E3I755</accession>
<gene>
    <name evidence="3" type="ORF">DXC51_09815</name>
</gene>
<comment type="caution">
    <text evidence="3">The sequence shown here is derived from an EMBL/GenBank/DDBJ whole genome shotgun (WGS) entry which is preliminary data.</text>
</comment>
<sequence>MVPVIKRYLEITALLMMTVCLAAGCAKKGNADLAYSNQRYSYDEKEVFSCDSWTRYDKEYLEKLKADYELEKLVANCGNDFERVQAVTEWVTNLWAHNGDNIPEQNDPLSILHNVTEEGEQYRCVEYGVVISGCLNALGIPTRTLGLKTQDVETREYGAGHVAAEAYIKDLKKWVFIDGQWGIIPVMDGMPLNAVQLSEVLEHPGSYDTPVEFLSFQGGGAGGYAEWISEYLYYFDCTGYTCTKDGLQETSLMLTPADAENPKIFQVNYPLEIDIYTDSVPAFYPPAT</sequence>
<organism evidence="3 4">
    <name type="scientific">Eisenbergiella massiliensis</name>
    <dbReference type="NCBI Taxonomy" id="1720294"/>
    <lineage>
        <taxon>Bacteria</taxon>
        <taxon>Bacillati</taxon>
        <taxon>Bacillota</taxon>
        <taxon>Clostridia</taxon>
        <taxon>Lachnospirales</taxon>
        <taxon>Lachnospiraceae</taxon>
        <taxon>Eisenbergiella</taxon>
    </lineage>
</organism>
<dbReference type="InterPro" id="IPR002931">
    <property type="entry name" value="Transglutaminase-like"/>
</dbReference>
<feature type="signal peptide" evidence="1">
    <location>
        <begin position="1"/>
        <end position="22"/>
    </location>
</feature>
<dbReference type="Gene3D" id="3.10.620.30">
    <property type="match status" value="1"/>
</dbReference>
<dbReference type="PROSITE" id="PS51257">
    <property type="entry name" value="PROKAR_LIPOPROTEIN"/>
    <property type="match status" value="1"/>
</dbReference>
<evidence type="ECO:0000256" key="1">
    <source>
        <dbReference type="SAM" id="SignalP"/>
    </source>
</evidence>
<dbReference type="Pfam" id="PF01841">
    <property type="entry name" value="Transglut_core"/>
    <property type="match status" value="1"/>
</dbReference>
<dbReference type="EMBL" id="QVLV01000005">
    <property type="protein sequence ID" value="RGE61830.1"/>
    <property type="molecule type" value="Genomic_DNA"/>
</dbReference>
<dbReference type="GeneID" id="97987165"/>
<feature type="domain" description="Transglutaminase-like" evidence="2">
    <location>
        <begin position="72"/>
        <end position="178"/>
    </location>
</feature>
<keyword evidence="4" id="KW-1185">Reference proteome</keyword>
<evidence type="ECO:0000313" key="4">
    <source>
        <dbReference type="Proteomes" id="UP000260812"/>
    </source>
</evidence>
<evidence type="ECO:0000313" key="3">
    <source>
        <dbReference type="EMBL" id="RGE61830.1"/>
    </source>
</evidence>
<proteinExistence type="predicted"/>
<dbReference type="InterPro" id="IPR038765">
    <property type="entry name" value="Papain-like_cys_pep_sf"/>
</dbReference>
<dbReference type="AlphaFoldDB" id="A0A3E3I755"/>
<reference evidence="3 4" key="1">
    <citation type="submission" date="2018-08" db="EMBL/GenBank/DDBJ databases">
        <title>A genome reference for cultivated species of the human gut microbiota.</title>
        <authorList>
            <person name="Zou Y."/>
            <person name="Xue W."/>
            <person name="Luo G."/>
        </authorList>
    </citation>
    <scope>NUCLEOTIDE SEQUENCE [LARGE SCALE GENOMIC DNA]</scope>
    <source>
        <strain evidence="3 4">TF05-5AC</strain>
    </source>
</reference>